<name>A0A9W9NSX2_9EURO</name>
<protein>
    <recommendedName>
        <fullName evidence="4">Secreted protein</fullName>
    </recommendedName>
</protein>
<reference evidence="2" key="1">
    <citation type="submission" date="2022-11" db="EMBL/GenBank/DDBJ databases">
        <authorList>
            <person name="Petersen C."/>
        </authorList>
    </citation>
    <scope>NUCLEOTIDE SEQUENCE</scope>
    <source>
        <strain evidence="2">IBT 19713</strain>
    </source>
</reference>
<feature type="signal peptide" evidence="1">
    <location>
        <begin position="1"/>
        <end position="24"/>
    </location>
</feature>
<dbReference type="Proteomes" id="UP001150941">
    <property type="component" value="Unassembled WGS sequence"/>
</dbReference>
<sequence>MDDMLWGAVMGFLLAYWMCDVVAAGGGGLELEEGGCCVCGGLGECCIWGYEDYELGGAISGIYRMIPLWRQGV</sequence>
<feature type="chain" id="PRO_5040850523" description="Secreted protein" evidence="1">
    <location>
        <begin position="25"/>
        <end position="73"/>
    </location>
</feature>
<comment type="caution">
    <text evidence="2">The sequence shown here is derived from an EMBL/GenBank/DDBJ whole genome shotgun (WGS) entry which is preliminary data.</text>
</comment>
<reference evidence="2" key="2">
    <citation type="journal article" date="2023" name="IMA Fungus">
        <title>Comparative genomic study of the Penicillium genus elucidates a diverse pangenome and 15 lateral gene transfer events.</title>
        <authorList>
            <person name="Petersen C."/>
            <person name="Sorensen T."/>
            <person name="Nielsen M.R."/>
            <person name="Sondergaard T.E."/>
            <person name="Sorensen J.L."/>
            <person name="Fitzpatrick D.A."/>
            <person name="Frisvad J.C."/>
            <person name="Nielsen K.L."/>
        </authorList>
    </citation>
    <scope>NUCLEOTIDE SEQUENCE</scope>
    <source>
        <strain evidence="2">IBT 19713</strain>
    </source>
</reference>
<keyword evidence="1" id="KW-0732">Signal</keyword>
<organism evidence="2 3">
    <name type="scientific">Penicillium chermesinum</name>
    <dbReference type="NCBI Taxonomy" id="63820"/>
    <lineage>
        <taxon>Eukaryota</taxon>
        <taxon>Fungi</taxon>
        <taxon>Dikarya</taxon>
        <taxon>Ascomycota</taxon>
        <taxon>Pezizomycotina</taxon>
        <taxon>Eurotiomycetes</taxon>
        <taxon>Eurotiomycetidae</taxon>
        <taxon>Eurotiales</taxon>
        <taxon>Aspergillaceae</taxon>
        <taxon>Penicillium</taxon>
    </lineage>
</organism>
<evidence type="ECO:0000313" key="2">
    <source>
        <dbReference type="EMBL" id="KAJ5224064.1"/>
    </source>
</evidence>
<accession>A0A9W9NSX2</accession>
<evidence type="ECO:0008006" key="4">
    <source>
        <dbReference type="Google" id="ProtNLM"/>
    </source>
</evidence>
<keyword evidence="3" id="KW-1185">Reference proteome</keyword>
<dbReference type="GeneID" id="83205205"/>
<gene>
    <name evidence="2" type="ORF">N7468_008606</name>
</gene>
<dbReference type="RefSeq" id="XP_058328247.1">
    <property type="nucleotide sequence ID" value="XM_058477902.1"/>
</dbReference>
<proteinExistence type="predicted"/>
<dbReference type="EMBL" id="JAPQKS010000006">
    <property type="protein sequence ID" value="KAJ5224064.1"/>
    <property type="molecule type" value="Genomic_DNA"/>
</dbReference>
<evidence type="ECO:0000256" key="1">
    <source>
        <dbReference type="SAM" id="SignalP"/>
    </source>
</evidence>
<evidence type="ECO:0000313" key="3">
    <source>
        <dbReference type="Proteomes" id="UP001150941"/>
    </source>
</evidence>
<dbReference type="AlphaFoldDB" id="A0A9W9NSX2"/>